<sequence length="1690" mass="190324">MEHGAGDSHGPEILKKSRSLDLRSLYDQKPRFSVDKKSILKRNSGREDETGVRNKNKKEFLLSSLSSGKRGRSSSKKLCKGGLSPTPSYSSKLVSGSGQKRSSGSGLGGISLDLNNEVICVPKRRRDLVRRKKFEVSHGLKQEATCSKADIEPATVSVEPAHKLSCNLKKTVPYTGDSIGKLAHSGESNGNSSGSGVHKKVKQKKILDGHKENRSNGADLLRHLKKEDACSFVYDGDLSSKKAKRNKKRKVIGLDIHHAVDKSNSVFDEAVRNCDDLREDDEENLEANAARMLSSRFDPSCTGFCPSSKRSKSPSADRLSFLVSSNKKFTSPSPDSRAESNDASGDTASRALRPRDQSKRKGLLRKRRHFYEVSSGDLDAYWLLNQRIKVFWSLDQSWCIGRVSDYDPEKKFHHIKYDDRDEEWIDLQNERFKLLLFPSEVPRKVGSKKFLVEDKHAIKGKQFVNAEDDDDVSRYLEYEPIISWLPRSTRRVKSSPCGIMKKQKTSNRSEKLQPSVSDGKNDITRCLRERSLERETNNLDCNSASPDLSADARRDRTSLTGSTSYRDEKKSPIVYFRRRFCKRQQRFGDVSDCKLGHLCQESPVCLAAPGSVDSLAVLSDRSQPRELDDRSVGFLDHDGLLYCASDSGPLKLFVPVINPKLFDLSLVPSYSFAVENLCLFHAVLMCRYGTMVAVWPIVHFEMFFVDSIVGLKFVLFEGCLRQIVDFVFLILTVFHEINVPWKHGEQHLPVTSIRFKISCSQDLRKQLVFAFHNFSVVDNSRWSYLDHKLKRNCLLVKLLPLSECTYDKIKEFRSGSSWFPSEFASGGPTSFVGLEKIVKQHMKSISSRQSAQSGHLNLSPLISNNDQISSWLPPFSLSFTAAHTYILSLHLNLLMEHSIFCANLKDLGSISLPEYLENAGCLLAGGCSIVEAESSRSHSHGSNLGALSRDEFVLEQLSCPFSDLDGDGMTAKLSHGPQDVEENDIDRVVQLENKEDAEMEPKQCIPSQQAGDSKGSFSNQAKTGYNSLDGIEIPPFDPVERTTEGGTLNGHNSSEVDWKTDGAISSPNLTAPSSLWYRNRIDSSGSPLLAKMSHVWPDSKPDFVRPGFGNRHKKPRTQVSYSLPFGSHDFSPKNRVNHVKGFSHKRIRKASEKRSSDASKGFLQNMELSSCDANVLVTTGDRGWRECGARIVLELVDDNEWRLAVKLSGTTKYYYKAHQFLQPGSTNRYTHAMMWKGGKDWTLEFPDRTQCALFKEMHEECYNRNMRAALVKNIPIPGVRLIEESDDDAVEAPFARPSSKYLQQFQTDVDMAMDPSRVLYDMDSDDELWLSRARSSDVNQRGCGEISDEMFENIMDTLEKAAYAKEDDLFTPDELEELLAGVGPVEAIEVVHKHWLEKRQKKAMPLIRHLQPPLWEKYRQQVKEWELAVMKSTTTLSNGCHEKAARIEKPPMFAFCLKPRGLEVPYKGSKQRSQKKLSVTGHGNLIIPRDLDRLHSFGGRLNAYAFGDEKVAYANHRSCISSPLLKPSTRVFSPRDAGAMGYFSLNSDASERNHYPKLYRNNFKKIGTVAPPNDPQKFSSYNQGIGSKRNGVHRWNTSLPEWPSPMHYQLEGSYRYGIDQLDASDIDELRLRDASSAAQHAVNMAKLKRERAQRLLYRADLAIHKAMVARMTAEAIKAASEESNNDVPNR</sequence>
<comment type="subcellular location">
    <subcellularLocation>
        <location evidence="1 6">Nucleus</location>
    </subcellularLocation>
</comment>
<feature type="region of interest" description="Disordered" evidence="7">
    <location>
        <begin position="495"/>
        <end position="520"/>
    </location>
</feature>
<keyword evidence="10" id="KW-1185">Reference proteome</keyword>
<evidence type="ECO:0000256" key="2">
    <source>
        <dbReference type="ARBA" id="ARBA00008035"/>
    </source>
</evidence>
<accession>A0AAD3P4F1</accession>
<keyword evidence="3 6" id="KW-0805">Transcription regulation</keyword>
<comment type="caution">
    <text evidence="9">The sequence shown here is derived from an EMBL/GenBank/DDBJ whole genome shotgun (WGS) entry which is preliminary data.</text>
</comment>
<feature type="compositionally biased region" description="Basic and acidic residues" evidence="7">
    <location>
        <begin position="36"/>
        <end position="60"/>
    </location>
</feature>
<feature type="region of interest" description="Disordered" evidence="7">
    <location>
        <begin position="326"/>
        <end position="358"/>
    </location>
</feature>
<dbReference type="InterPro" id="IPR002999">
    <property type="entry name" value="Tudor"/>
</dbReference>
<evidence type="ECO:0000256" key="4">
    <source>
        <dbReference type="ARBA" id="ARBA00023163"/>
    </source>
</evidence>
<dbReference type="EMBL" id="BSYO01000001">
    <property type="protein sequence ID" value="GMG99036.1"/>
    <property type="molecule type" value="Genomic_DNA"/>
</dbReference>
<evidence type="ECO:0000256" key="5">
    <source>
        <dbReference type="ARBA" id="ARBA00023242"/>
    </source>
</evidence>
<dbReference type="SMART" id="SM00333">
    <property type="entry name" value="TUDOR"/>
    <property type="match status" value="1"/>
</dbReference>
<feature type="compositionally biased region" description="Low complexity" evidence="7">
    <location>
        <begin position="185"/>
        <end position="196"/>
    </location>
</feature>
<evidence type="ECO:0000256" key="1">
    <source>
        <dbReference type="ARBA" id="ARBA00004123"/>
    </source>
</evidence>
<dbReference type="InterPro" id="IPR024943">
    <property type="entry name" value="Enhancer_polycomb"/>
</dbReference>
<name>A0AAD3P4F1_NEPGR</name>
<dbReference type="Pfam" id="PF10513">
    <property type="entry name" value="EPL1"/>
    <property type="match status" value="1"/>
</dbReference>
<dbReference type="Proteomes" id="UP001279734">
    <property type="component" value="Unassembled WGS sequence"/>
</dbReference>
<evidence type="ECO:0000259" key="8">
    <source>
        <dbReference type="SMART" id="SM00333"/>
    </source>
</evidence>
<keyword evidence="5 6" id="KW-0539">Nucleus</keyword>
<dbReference type="CDD" id="cd20404">
    <property type="entry name" value="Tudor_Agenet_AtEML-like"/>
    <property type="match status" value="1"/>
</dbReference>
<organism evidence="9 10">
    <name type="scientific">Nepenthes gracilis</name>
    <name type="common">Slender pitcher plant</name>
    <dbReference type="NCBI Taxonomy" id="150966"/>
    <lineage>
        <taxon>Eukaryota</taxon>
        <taxon>Viridiplantae</taxon>
        <taxon>Streptophyta</taxon>
        <taxon>Embryophyta</taxon>
        <taxon>Tracheophyta</taxon>
        <taxon>Spermatophyta</taxon>
        <taxon>Magnoliopsida</taxon>
        <taxon>eudicotyledons</taxon>
        <taxon>Gunneridae</taxon>
        <taxon>Pentapetalae</taxon>
        <taxon>Caryophyllales</taxon>
        <taxon>Nepenthaceae</taxon>
        <taxon>Nepenthes</taxon>
    </lineage>
</organism>
<proteinExistence type="inferred from homology"/>
<gene>
    <name evidence="9" type="ORF">Nepgr_000876</name>
</gene>
<dbReference type="InterPro" id="IPR019542">
    <property type="entry name" value="Enhancer_polycomb-like_N"/>
</dbReference>
<dbReference type="GO" id="GO:0005634">
    <property type="term" value="C:nucleus"/>
    <property type="evidence" value="ECO:0007669"/>
    <property type="project" value="UniProtKB-SubCell"/>
</dbReference>
<dbReference type="PANTHER" id="PTHR14898">
    <property type="entry name" value="ENHANCER OF POLYCOMB"/>
    <property type="match status" value="1"/>
</dbReference>
<dbReference type="GO" id="GO:0035267">
    <property type="term" value="C:NuA4 histone acetyltransferase complex"/>
    <property type="evidence" value="ECO:0007669"/>
    <property type="project" value="InterPro"/>
</dbReference>
<evidence type="ECO:0000313" key="9">
    <source>
        <dbReference type="EMBL" id="GMG99036.1"/>
    </source>
</evidence>
<feature type="compositionally biased region" description="Low complexity" evidence="7">
    <location>
        <begin position="95"/>
        <end position="104"/>
    </location>
</feature>
<feature type="compositionally biased region" description="Polar residues" evidence="7">
    <location>
        <begin position="1005"/>
        <end position="1026"/>
    </location>
</feature>
<feature type="compositionally biased region" description="Basic residues" evidence="7">
    <location>
        <begin position="69"/>
        <end position="79"/>
    </location>
</feature>
<feature type="compositionally biased region" description="Polar residues" evidence="7">
    <location>
        <begin position="1044"/>
        <end position="1053"/>
    </location>
</feature>
<feature type="region of interest" description="Disordered" evidence="7">
    <location>
        <begin position="36"/>
        <end position="107"/>
    </location>
</feature>
<dbReference type="GO" id="GO:0006357">
    <property type="term" value="P:regulation of transcription by RNA polymerase II"/>
    <property type="evidence" value="ECO:0007669"/>
    <property type="project" value="InterPro"/>
</dbReference>
<evidence type="ECO:0000256" key="7">
    <source>
        <dbReference type="SAM" id="MobiDB-lite"/>
    </source>
</evidence>
<feature type="region of interest" description="Disordered" evidence="7">
    <location>
        <begin position="995"/>
        <end position="1064"/>
    </location>
</feature>
<comment type="similarity">
    <text evidence="2 6">Belongs to the enhancer of polycomb family.</text>
</comment>
<evidence type="ECO:0000256" key="6">
    <source>
        <dbReference type="RuleBase" id="RU361124"/>
    </source>
</evidence>
<protein>
    <recommendedName>
        <fullName evidence="6">Enhancer of polycomb-like protein</fullName>
    </recommendedName>
</protein>
<dbReference type="Gene3D" id="2.30.30.140">
    <property type="match status" value="1"/>
</dbReference>
<feature type="compositionally biased region" description="Basic and acidic residues" evidence="7">
    <location>
        <begin position="205"/>
        <end position="214"/>
    </location>
</feature>
<reference evidence="9" key="1">
    <citation type="submission" date="2023-05" db="EMBL/GenBank/DDBJ databases">
        <title>Nepenthes gracilis genome sequencing.</title>
        <authorList>
            <person name="Fukushima K."/>
        </authorList>
    </citation>
    <scope>NUCLEOTIDE SEQUENCE</scope>
    <source>
        <strain evidence="9">SING2019-196</strain>
    </source>
</reference>
<feature type="compositionally biased region" description="Polar residues" evidence="7">
    <location>
        <begin position="85"/>
        <end position="94"/>
    </location>
</feature>
<feature type="domain" description="Tudor" evidence="8">
    <location>
        <begin position="380"/>
        <end position="438"/>
    </location>
</feature>
<feature type="region of interest" description="Disordered" evidence="7">
    <location>
        <begin position="538"/>
        <end position="565"/>
    </location>
</feature>
<evidence type="ECO:0000313" key="10">
    <source>
        <dbReference type="Proteomes" id="UP001279734"/>
    </source>
</evidence>
<evidence type="ECO:0000256" key="3">
    <source>
        <dbReference type="ARBA" id="ARBA00023015"/>
    </source>
</evidence>
<feature type="region of interest" description="Disordered" evidence="7">
    <location>
        <begin position="181"/>
        <end position="214"/>
    </location>
</feature>
<keyword evidence="4 6" id="KW-0804">Transcription</keyword>